<feature type="compositionally biased region" description="Polar residues" evidence="1">
    <location>
        <begin position="254"/>
        <end position="271"/>
    </location>
</feature>
<organism evidence="3 4">
    <name type="scientific">Plasmodium ovale wallikeri</name>
    <dbReference type="NCBI Taxonomy" id="864142"/>
    <lineage>
        <taxon>Eukaryota</taxon>
        <taxon>Sar</taxon>
        <taxon>Alveolata</taxon>
        <taxon>Apicomplexa</taxon>
        <taxon>Aconoidasida</taxon>
        <taxon>Haemosporida</taxon>
        <taxon>Plasmodiidae</taxon>
        <taxon>Plasmodium</taxon>
        <taxon>Plasmodium (Plasmodium)</taxon>
    </lineage>
</organism>
<feature type="region of interest" description="Disordered" evidence="1">
    <location>
        <begin position="1"/>
        <end position="20"/>
    </location>
</feature>
<dbReference type="AlphaFoldDB" id="A0A1A8ZYQ3"/>
<accession>A0A1A8ZYQ3</accession>
<feature type="region of interest" description="Disordered" evidence="1">
    <location>
        <begin position="379"/>
        <end position="403"/>
    </location>
</feature>
<keyword evidence="5" id="KW-1185">Reference proteome</keyword>
<feature type="compositionally biased region" description="Basic and acidic residues" evidence="1">
    <location>
        <begin position="239"/>
        <end position="248"/>
    </location>
</feature>
<evidence type="ECO:0008006" key="6">
    <source>
        <dbReference type="Google" id="ProtNLM"/>
    </source>
</evidence>
<proteinExistence type="predicted"/>
<feature type="compositionally biased region" description="Polar residues" evidence="1">
    <location>
        <begin position="227"/>
        <end position="238"/>
    </location>
</feature>
<reference evidence="4 5" key="2">
    <citation type="submission" date="2016-05" db="EMBL/GenBank/DDBJ databases">
        <authorList>
            <person name="Naeem Raeece"/>
        </authorList>
    </citation>
    <scope>NUCLEOTIDE SEQUENCE [LARGE SCALE GENOMIC DNA]</scope>
</reference>
<reference evidence="3" key="1">
    <citation type="submission" date="2016-05" db="EMBL/GenBank/DDBJ databases">
        <authorList>
            <person name="Lavstsen T."/>
            <person name="Jespersen J.S."/>
        </authorList>
    </citation>
    <scope>NUCLEOTIDE SEQUENCE [LARGE SCALE GENOMIC DNA]</scope>
</reference>
<evidence type="ECO:0000256" key="1">
    <source>
        <dbReference type="SAM" id="MobiDB-lite"/>
    </source>
</evidence>
<protein>
    <recommendedName>
        <fullName evidence="6">Transcription factor Iwr1 domain-containing protein</fullName>
    </recommendedName>
</protein>
<name>A0A1A8ZYQ3_PLAOA</name>
<evidence type="ECO:0000313" key="3">
    <source>
        <dbReference type="EMBL" id="SBT49021.1"/>
    </source>
</evidence>
<dbReference type="EMBL" id="FLRD01000150">
    <property type="protein sequence ID" value="SBT48586.1"/>
    <property type="molecule type" value="Genomic_DNA"/>
</dbReference>
<gene>
    <name evidence="2" type="ORF">POVWA1_058000</name>
    <name evidence="3" type="ORF">POVWA2_057350</name>
</gene>
<feature type="region of interest" description="Disordered" evidence="1">
    <location>
        <begin position="227"/>
        <end position="284"/>
    </location>
</feature>
<dbReference type="Proteomes" id="UP000078555">
    <property type="component" value="Unassembled WGS sequence"/>
</dbReference>
<dbReference type="Proteomes" id="UP000078550">
    <property type="component" value="Unassembled WGS sequence"/>
</dbReference>
<evidence type="ECO:0000313" key="2">
    <source>
        <dbReference type="EMBL" id="SBT48586.1"/>
    </source>
</evidence>
<evidence type="ECO:0000313" key="4">
    <source>
        <dbReference type="Proteomes" id="UP000078550"/>
    </source>
</evidence>
<evidence type="ECO:0000313" key="5">
    <source>
        <dbReference type="Proteomes" id="UP000078555"/>
    </source>
</evidence>
<sequence length="450" mass="52155">MYKDVDVSSRNKSGTKEEKKDEKVIIRLKRKVDDTSIPSIYVKSNKRVCGGIFYRHFDTLFPEVDEEKKNMESINSFLKHEECNASNRSGDELLPFAEKKRKFHSLKGYEKDLKEAINNLKRCKIVNQNVQYVDIGGEKKGTYKIIDVDILHKSGSDHVEGAQKGEDPVEEVEDYKTEWEYEYDLYILDNQKLHVQNYMDYMYNIKNNNVDASEVIVLEDVYGNNSNEYEANSFGSSSCERDTEKEMSDYPDESSGSNDGRSQMESDTSDPLGSDAYDRSSMDSDWYQNDFSDDAYGDKMGVDTFDEKSGSDTFGKEVESYLDLHDEKEDDIFSNGCEDALLRGSVKHGGGDQNGSNESEENYFINFDYFLREKKVDYRNSSKDKNNSKKNKEKKLSTHNNKKANSFFVEEKIKDEMEKRLKRENENLLNATLSDKLKILEQMENEYYDK</sequence>
<dbReference type="EMBL" id="FLRE01000193">
    <property type="protein sequence ID" value="SBT49021.1"/>
    <property type="molecule type" value="Genomic_DNA"/>
</dbReference>